<dbReference type="OrthoDB" id="5397478at2"/>
<keyword evidence="1" id="KW-0812">Transmembrane</keyword>
<dbReference type="RefSeq" id="WP_078790976.1">
    <property type="nucleotide sequence ID" value="NZ_FUWR01000018.1"/>
</dbReference>
<keyword evidence="1" id="KW-1133">Transmembrane helix</keyword>
<name>A0A1T4R8S8_9BACT</name>
<dbReference type="EMBL" id="FUWR01000018">
    <property type="protein sequence ID" value="SKA12226.1"/>
    <property type="molecule type" value="Genomic_DNA"/>
</dbReference>
<keyword evidence="3" id="KW-1185">Reference proteome</keyword>
<sequence length="84" mass="9035">MKKDLSLILSILAFIMYIVGGLSIFSGLFMVLVLKSKDLFGLGTAGTLGYLFLCVGGCLSVAGVLTLRIIRNRTNQKLYQAATC</sequence>
<evidence type="ECO:0000256" key="1">
    <source>
        <dbReference type="SAM" id="Phobius"/>
    </source>
</evidence>
<dbReference type="STRING" id="115783.SAMN02745119_02742"/>
<evidence type="ECO:0000313" key="2">
    <source>
        <dbReference type="EMBL" id="SKA12226.1"/>
    </source>
</evidence>
<dbReference type="Proteomes" id="UP000190102">
    <property type="component" value="Unassembled WGS sequence"/>
</dbReference>
<organism evidence="2 3">
    <name type="scientific">Trichlorobacter thiogenes</name>
    <dbReference type="NCBI Taxonomy" id="115783"/>
    <lineage>
        <taxon>Bacteria</taxon>
        <taxon>Pseudomonadati</taxon>
        <taxon>Thermodesulfobacteriota</taxon>
        <taxon>Desulfuromonadia</taxon>
        <taxon>Geobacterales</taxon>
        <taxon>Geobacteraceae</taxon>
        <taxon>Trichlorobacter</taxon>
    </lineage>
</organism>
<protein>
    <submittedName>
        <fullName evidence="2">Uncharacterized protein</fullName>
    </submittedName>
</protein>
<accession>A0A1T4R8S8</accession>
<reference evidence="3" key="1">
    <citation type="submission" date="2017-02" db="EMBL/GenBank/DDBJ databases">
        <authorList>
            <person name="Varghese N."/>
            <person name="Submissions S."/>
        </authorList>
    </citation>
    <scope>NUCLEOTIDE SEQUENCE [LARGE SCALE GENOMIC DNA]</scope>
    <source>
        <strain evidence="3">ATCC BAA-34</strain>
    </source>
</reference>
<feature type="transmembrane region" description="Helical" evidence="1">
    <location>
        <begin position="50"/>
        <end position="70"/>
    </location>
</feature>
<gene>
    <name evidence="2" type="ORF">SAMN02745119_02742</name>
</gene>
<feature type="transmembrane region" description="Helical" evidence="1">
    <location>
        <begin position="7"/>
        <end position="30"/>
    </location>
</feature>
<keyword evidence="1" id="KW-0472">Membrane</keyword>
<proteinExistence type="predicted"/>
<evidence type="ECO:0000313" key="3">
    <source>
        <dbReference type="Proteomes" id="UP000190102"/>
    </source>
</evidence>
<dbReference type="AlphaFoldDB" id="A0A1T4R8S8"/>